<gene>
    <name evidence="2" type="ORF">MGAL_10B049337</name>
</gene>
<accession>A0A8B6BPK5</accession>
<evidence type="ECO:0000313" key="3">
    <source>
        <dbReference type="Proteomes" id="UP000596742"/>
    </source>
</evidence>
<organism evidence="2 3">
    <name type="scientific">Mytilus galloprovincialis</name>
    <name type="common">Mediterranean mussel</name>
    <dbReference type="NCBI Taxonomy" id="29158"/>
    <lineage>
        <taxon>Eukaryota</taxon>
        <taxon>Metazoa</taxon>
        <taxon>Spiralia</taxon>
        <taxon>Lophotrochozoa</taxon>
        <taxon>Mollusca</taxon>
        <taxon>Bivalvia</taxon>
        <taxon>Autobranchia</taxon>
        <taxon>Pteriomorphia</taxon>
        <taxon>Mytilida</taxon>
        <taxon>Mytiloidea</taxon>
        <taxon>Mytilidae</taxon>
        <taxon>Mytilinae</taxon>
        <taxon>Mytilus</taxon>
    </lineage>
</organism>
<dbReference type="EMBL" id="UYJE01000508">
    <property type="protein sequence ID" value="VDH93799.1"/>
    <property type="molecule type" value="Genomic_DNA"/>
</dbReference>
<sequence>MYNNGKTPSNYNQHQQIQAKLDSAIDNLDIFDKTDNVVSFRTDNPPSYPVEDCDNNTTIPYDDQPFLQPPPPTTQLQTQHFSSLYPSLKTSTPSAVTSATSTAHLPFHRQSQHHYQQLQTLDQDQP</sequence>
<evidence type="ECO:0000256" key="1">
    <source>
        <dbReference type="SAM" id="MobiDB-lite"/>
    </source>
</evidence>
<keyword evidence="3" id="KW-1185">Reference proteome</keyword>
<name>A0A8B6BPK5_MYTGA</name>
<feature type="compositionally biased region" description="Polar residues" evidence="1">
    <location>
        <begin position="80"/>
        <end position="89"/>
    </location>
</feature>
<proteinExistence type="predicted"/>
<feature type="compositionally biased region" description="Polar residues" evidence="1">
    <location>
        <begin position="113"/>
        <end position="126"/>
    </location>
</feature>
<comment type="caution">
    <text evidence="2">The sequence shown here is derived from an EMBL/GenBank/DDBJ whole genome shotgun (WGS) entry which is preliminary data.</text>
</comment>
<protein>
    <submittedName>
        <fullName evidence="2">Uncharacterized protein</fullName>
    </submittedName>
</protein>
<dbReference type="Proteomes" id="UP000596742">
    <property type="component" value="Unassembled WGS sequence"/>
</dbReference>
<feature type="compositionally biased region" description="Low complexity" evidence="1">
    <location>
        <begin position="90"/>
        <end position="103"/>
    </location>
</feature>
<dbReference type="AlphaFoldDB" id="A0A8B6BPK5"/>
<feature type="region of interest" description="Disordered" evidence="1">
    <location>
        <begin position="42"/>
        <end position="126"/>
    </location>
</feature>
<evidence type="ECO:0000313" key="2">
    <source>
        <dbReference type="EMBL" id="VDH93799.1"/>
    </source>
</evidence>
<reference evidence="2" key="1">
    <citation type="submission" date="2018-11" db="EMBL/GenBank/DDBJ databases">
        <authorList>
            <person name="Alioto T."/>
            <person name="Alioto T."/>
        </authorList>
    </citation>
    <scope>NUCLEOTIDE SEQUENCE</scope>
</reference>